<evidence type="ECO:0000259" key="1">
    <source>
        <dbReference type="Pfam" id="PF01584"/>
    </source>
</evidence>
<accession>A0A2B8BCV7</accession>
<dbReference type="RefSeq" id="WP_098738264.1">
    <property type="nucleotide sequence ID" value="NZ_PDKW01000042.1"/>
</dbReference>
<dbReference type="OrthoDB" id="7303006at2"/>
<dbReference type="SUPFAM" id="SSF50341">
    <property type="entry name" value="CheW-like"/>
    <property type="match status" value="1"/>
</dbReference>
<protein>
    <recommendedName>
        <fullName evidence="1">CheW-like domain-containing protein</fullName>
    </recommendedName>
</protein>
<evidence type="ECO:0000313" key="3">
    <source>
        <dbReference type="Proteomes" id="UP000225379"/>
    </source>
</evidence>
<evidence type="ECO:0000313" key="2">
    <source>
        <dbReference type="EMBL" id="PGH55549.1"/>
    </source>
</evidence>
<proteinExistence type="predicted"/>
<name>A0A2B8BCV7_9PROT</name>
<dbReference type="Pfam" id="PF01584">
    <property type="entry name" value="CheW"/>
    <property type="match status" value="1"/>
</dbReference>
<dbReference type="GO" id="GO:0006935">
    <property type="term" value="P:chemotaxis"/>
    <property type="evidence" value="ECO:0007669"/>
    <property type="project" value="InterPro"/>
</dbReference>
<keyword evidence="3" id="KW-1185">Reference proteome</keyword>
<sequence length="459" mass="47137">MSAPLPITGPTALLPAVRTATVTALAAGRHLAVPASQVAAVDLAVSAAPVPFAPPGYEGVVFSHGVAAAQIDLGDRNGGRPGAGRWSLQLEHAAGPLSLRVEEVKTAGGSMAEPSPGPVLSIDPDDLLGGLAPCGPQPAQPAPGHMDRETEELDVLLVAGGGQRVAIPATLVDSVGRPDGLLTAHGIAPRQVVMLDGDLLPAHSLASWIGGGSPEDDSWALRLRTADGTIALTVAELFGLHSLPRRELVAVDADGETSLWWRDDAGNRPIQVVHPGAGGFLPIERLAVREAVCTAVRPLPAPSSGHSHVAMAAGPVILAAPAAMVREVRGMPCPGDLHRSRRSGSIPAFDIDTAFGGTAGPSGCVVLKRDGRRPIALLTGRIEAVDGGFGWHAPPPLPHAMAVLAGAVRPAAAGKPSDGTPVLECLVRPDGFRRPWRADPGDVVRTAMRASFAGWLSNW</sequence>
<dbReference type="GO" id="GO:0007165">
    <property type="term" value="P:signal transduction"/>
    <property type="evidence" value="ECO:0007669"/>
    <property type="project" value="InterPro"/>
</dbReference>
<dbReference type="Proteomes" id="UP000225379">
    <property type="component" value="Unassembled WGS sequence"/>
</dbReference>
<reference evidence="3" key="1">
    <citation type="submission" date="2017-10" db="EMBL/GenBank/DDBJ databases">
        <authorList>
            <person name="Kravchenko I.K."/>
            <person name="Grouzdev D.S."/>
        </authorList>
    </citation>
    <scope>NUCLEOTIDE SEQUENCE [LARGE SCALE GENOMIC DNA]</scope>
    <source>
        <strain evidence="3">B2</strain>
    </source>
</reference>
<comment type="caution">
    <text evidence="2">The sequence shown here is derived from an EMBL/GenBank/DDBJ whole genome shotgun (WGS) entry which is preliminary data.</text>
</comment>
<feature type="domain" description="CheW-like" evidence="1">
    <location>
        <begin position="155"/>
        <end position="251"/>
    </location>
</feature>
<gene>
    <name evidence="2" type="ORF">CRT60_19865</name>
</gene>
<dbReference type="EMBL" id="PDKW01000042">
    <property type="protein sequence ID" value="PGH55549.1"/>
    <property type="molecule type" value="Genomic_DNA"/>
</dbReference>
<dbReference type="InterPro" id="IPR036061">
    <property type="entry name" value="CheW-like_dom_sf"/>
</dbReference>
<organism evidence="2 3">
    <name type="scientific">Azospirillum palustre</name>
    <dbReference type="NCBI Taxonomy" id="2044885"/>
    <lineage>
        <taxon>Bacteria</taxon>
        <taxon>Pseudomonadati</taxon>
        <taxon>Pseudomonadota</taxon>
        <taxon>Alphaproteobacteria</taxon>
        <taxon>Rhodospirillales</taxon>
        <taxon>Azospirillaceae</taxon>
        <taxon>Azospirillum</taxon>
    </lineage>
</organism>
<dbReference type="AlphaFoldDB" id="A0A2B8BCV7"/>
<dbReference type="InterPro" id="IPR002545">
    <property type="entry name" value="CheW-lke_dom"/>
</dbReference>